<dbReference type="InterPro" id="IPR033583">
    <property type="entry name" value="BEND3"/>
</dbReference>
<proteinExistence type="predicted"/>
<evidence type="ECO:0000256" key="2">
    <source>
        <dbReference type="SAM" id="MobiDB-lite"/>
    </source>
</evidence>
<gene>
    <name evidence="4" type="ORF">LOD99_16118</name>
</gene>
<keyword evidence="5" id="KW-1185">Reference proteome</keyword>
<dbReference type="EMBL" id="JAKMXF010000133">
    <property type="protein sequence ID" value="KAI6656815.1"/>
    <property type="molecule type" value="Genomic_DNA"/>
</dbReference>
<accession>A0AAV7K800</accession>
<protein>
    <recommendedName>
        <fullName evidence="3">BEN domain-containing protein</fullName>
    </recommendedName>
</protein>
<feature type="region of interest" description="Disordered" evidence="2">
    <location>
        <begin position="106"/>
        <end position="128"/>
    </location>
</feature>
<evidence type="ECO:0000256" key="1">
    <source>
        <dbReference type="SAM" id="Coils"/>
    </source>
</evidence>
<dbReference type="GO" id="GO:0003677">
    <property type="term" value="F:DNA binding"/>
    <property type="evidence" value="ECO:0007669"/>
    <property type="project" value="InterPro"/>
</dbReference>
<dbReference type="GO" id="GO:0000792">
    <property type="term" value="C:heterochromatin"/>
    <property type="evidence" value="ECO:0007669"/>
    <property type="project" value="InterPro"/>
</dbReference>
<organism evidence="4 5">
    <name type="scientific">Oopsacas minuta</name>
    <dbReference type="NCBI Taxonomy" id="111878"/>
    <lineage>
        <taxon>Eukaryota</taxon>
        <taxon>Metazoa</taxon>
        <taxon>Porifera</taxon>
        <taxon>Hexactinellida</taxon>
        <taxon>Hexasterophora</taxon>
        <taxon>Lyssacinosida</taxon>
        <taxon>Leucopsacidae</taxon>
        <taxon>Oopsacas</taxon>
    </lineage>
</organism>
<evidence type="ECO:0000313" key="4">
    <source>
        <dbReference type="EMBL" id="KAI6656815.1"/>
    </source>
</evidence>
<reference evidence="4 5" key="1">
    <citation type="journal article" date="2023" name="BMC Biol.">
        <title>The compact genome of the sponge Oopsacas minuta (Hexactinellida) is lacking key metazoan core genes.</title>
        <authorList>
            <person name="Santini S."/>
            <person name="Schenkelaars Q."/>
            <person name="Jourda C."/>
            <person name="Duchesne M."/>
            <person name="Belahbib H."/>
            <person name="Rocher C."/>
            <person name="Selva M."/>
            <person name="Riesgo A."/>
            <person name="Vervoort M."/>
            <person name="Leys S.P."/>
            <person name="Kodjabachian L."/>
            <person name="Le Bivic A."/>
            <person name="Borchiellini C."/>
            <person name="Claverie J.M."/>
            <person name="Renard E."/>
        </authorList>
    </citation>
    <scope>NUCLEOTIDE SEQUENCE [LARGE SCALE GENOMIC DNA]</scope>
    <source>
        <strain evidence="4">SPO-2</strain>
    </source>
</reference>
<dbReference type="InterPro" id="IPR018379">
    <property type="entry name" value="BEN_domain"/>
</dbReference>
<dbReference type="PROSITE" id="PS51457">
    <property type="entry name" value="BEN"/>
    <property type="match status" value="1"/>
</dbReference>
<keyword evidence="1" id="KW-0175">Coiled coil</keyword>
<dbReference type="GO" id="GO:0000183">
    <property type="term" value="P:rDNA heterochromatin formation"/>
    <property type="evidence" value="ECO:0007669"/>
    <property type="project" value="InterPro"/>
</dbReference>
<dbReference type="Proteomes" id="UP001165289">
    <property type="component" value="Unassembled WGS sequence"/>
</dbReference>
<dbReference type="Pfam" id="PF10523">
    <property type="entry name" value="BEN"/>
    <property type="match status" value="1"/>
</dbReference>
<sequence>MDQIIVVEAETETCPKCDLKESELQEVKLKLSALERDNIILRQKLICIESNLNIATFYNQTAAQLTIDPHTNIPVVSIIEPLPLRTSPEIFIPTQVYINPANQTSTEDLTMEPSAPDSTANSVALDSDYSGDIDPQPVTICEEHTVTSYTNSYPDTIYDFSNDICSYISANITRGVSSSTIQKCLATAHNEAHFAARLAQKMFTKEELSTSNITGRTSIPGRAINKLDSHRLELIKQAVCYAYKIECNSEKIKMIWKKCKMSINEVCRRPRRSRVQLSNSPFKYVTTKGLVKTPKKEPMTMSYLSPQANLAQVLSYQTDAQIVPSGTEYVFIQNADLSSYSPINLPIKEESHSTDQSPEPTN</sequence>
<evidence type="ECO:0000259" key="3">
    <source>
        <dbReference type="PROSITE" id="PS51457"/>
    </source>
</evidence>
<dbReference type="PANTHER" id="PTHR28665">
    <property type="entry name" value="BEN DOMAIN-CONTAINING PROTEIN 3"/>
    <property type="match status" value="1"/>
</dbReference>
<dbReference type="AlphaFoldDB" id="A0AAV7K800"/>
<evidence type="ECO:0000313" key="5">
    <source>
        <dbReference type="Proteomes" id="UP001165289"/>
    </source>
</evidence>
<comment type="caution">
    <text evidence="4">The sequence shown here is derived from an EMBL/GenBank/DDBJ whole genome shotgun (WGS) entry which is preliminary data.</text>
</comment>
<feature type="domain" description="BEN" evidence="3">
    <location>
        <begin position="169"/>
        <end position="274"/>
    </location>
</feature>
<feature type="coiled-coil region" evidence="1">
    <location>
        <begin position="17"/>
        <end position="44"/>
    </location>
</feature>
<dbReference type="PANTHER" id="PTHR28665:SF1">
    <property type="entry name" value="BEN DOMAIN-CONTAINING PROTEIN 3"/>
    <property type="match status" value="1"/>
</dbReference>
<name>A0AAV7K800_9METZ</name>
<dbReference type="Gene3D" id="1.10.10.2590">
    <property type="entry name" value="BEN domain"/>
    <property type="match status" value="1"/>
</dbReference>
<dbReference type="SMART" id="SM01025">
    <property type="entry name" value="BEN"/>
    <property type="match status" value="1"/>
</dbReference>